<sequence>MSKRYFDYLEDLKYCFGKKDSDSFYLLKEILKKSVNEKPILSKCSEKLGVILELSEFIIESFKQKGFTPDELKLLSELSVLLGLIRNISTVSLENRRIISNSKIFKNLNYFIYIKLGNEEKMGLFNLVSYEILKVLDYPSPKDISYNAEHFKEFLLLTSRFLQILANISVDNNIEYRKYLFKALYPFGFINIYLSELISLALGNSISIRTETSTVACSFHLIYNLIKNKTVTMDEVVCKKELFGCFVFVAISMYFNTLRYANTENLKSSEWMFFFFKYLFSENPSTFSDLYFYKHSEDSTIECDASLIYLTMQEPYIKLSMLESNNKNISDAKITKEILILQKYLSNTIITEYEYKEILLEICVEIETNTNFKQNLQESADQNIISQILLLNGTFDTILSEIEKGVSYLDQLINLQIENYLSSARSKNPVGFSVSKFGNVKGWVSVLRINTPKNESNIDFFGKALINLADLLRVMLKFRKHLIKSKSIGNEEIRTIWKLISEEISMASIIQAISTIFYGNTQLQNSFTLIQDGKFKKESIKLLTVLKGIEMLIECTTIVDENHPLIREAAVFSLRSITANNSKASEIIFSLGKKKA</sequence>
<keyword evidence="3" id="KW-1185">Reference proteome</keyword>
<name>A0A1J4MM65_9CRYT</name>
<dbReference type="AlphaFoldDB" id="A0A1J4MM65"/>
<gene>
    <name evidence="2" type="ORF">cubi_02894</name>
</gene>
<comment type="caution">
    <text evidence="2">The sequence shown here is derived from an EMBL/GenBank/DDBJ whole genome shotgun (WGS) entry which is preliminary data.</text>
</comment>
<accession>A0A1J4MM65</accession>
<feature type="domain" description="Ataxin-10" evidence="1">
    <location>
        <begin position="543"/>
        <end position="595"/>
    </location>
</feature>
<organism evidence="2 3">
    <name type="scientific">Cryptosporidium ubiquitum</name>
    <dbReference type="NCBI Taxonomy" id="857276"/>
    <lineage>
        <taxon>Eukaryota</taxon>
        <taxon>Sar</taxon>
        <taxon>Alveolata</taxon>
        <taxon>Apicomplexa</taxon>
        <taxon>Conoidasida</taxon>
        <taxon>Coccidia</taxon>
        <taxon>Eucoccidiorida</taxon>
        <taxon>Eimeriorina</taxon>
        <taxon>Cryptosporidiidae</taxon>
        <taxon>Cryptosporidium</taxon>
    </lineage>
</organism>
<dbReference type="Pfam" id="PF09759">
    <property type="entry name" value="Atx10homo_assoc"/>
    <property type="match status" value="1"/>
</dbReference>
<reference evidence="2 3" key="1">
    <citation type="submission" date="2016-10" db="EMBL/GenBank/DDBJ databases">
        <title>Reductive evolution of mitochondrial metabolism and differential evolution of invasion-related proteins in Cryptosporidium.</title>
        <authorList>
            <person name="Liu S."/>
            <person name="Roellig D.M."/>
            <person name="Guo Y."/>
            <person name="Li N."/>
            <person name="Frace M.A."/>
            <person name="Tang K."/>
            <person name="Zhang L."/>
            <person name="Feng Y."/>
            <person name="Xiao L."/>
        </authorList>
    </citation>
    <scope>NUCLEOTIDE SEQUENCE [LARGE SCALE GENOMIC DNA]</scope>
    <source>
        <strain evidence="2">39726</strain>
    </source>
</reference>
<evidence type="ECO:0000313" key="3">
    <source>
        <dbReference type="Proteomes" id="UP000186176"/>
    </source>
</evidence>
<dbReference type="GeneID" id="39979684"/>
<dbReference type="EMBL" id="LRBP01000013">
    <property type="protein sequence ID" value="OII74092.1"/>
    <property type="molecule type" value="Genomic_DNA"/>
</dbReference>
<proteinExistence type="predicted"/>
<evidence type="ECO:0000259" key="1">
    <source>
        <dbReference type="Pfam" id="PF09759"/>
    </source>
</evidence>
<dbReference type="VEuPathDB" id="CryptoDB:cubi_02894"/>
<dbReference type="RefSeq" id="XP_028875312.1">
    <property type="nucleotide sequence ID" value="XM_029019905.1"/>
</dbReference>
<dbReference type="InterPro" id="IPR019156">
    <property type="entry name" value="Ataxin-10_domain"/>
</dbReference>
<dbReference type="OrthoDB" id="341215at2759"/>
<dbReference type="Proteomes" id="UP000186176">
    <property type="component" value="Unassembled WGS sequence"/>
</dbReference>
<evidence type="ECO:0000313" key="2">
    <source>
        <dbReference type="EMBL" id="OII74092.1"/>
    </source>
</evidence>
<protein>
    <recommendedName>
        <fullName evidence="1">Ataxin-10 domain-containing protein</fullName>
    </recommendedName>
</protein>